<accession>A0A919MDI2</accession>
<dbReference type="Gene3D" id="3.40.630.30">
    <property type="match status" value="1"/>
</dbReference>
<evidence type="ECO:0000259" key="1">
    <source>
        <dbReference type="PROSITE" id="PS51186"/>
    </source>
</evidence>
<dbReference type="Proteomes" id="UP000598174">
    <property type="component" value="Unassembled WGS sequence"/>
</dbReference>
<dbReference type="InterPro" id="IPR016181">
    <property type="entry name" value="Acyl_CoA_acyltransferase"/>
</dbReference>
<reference evidence="2" key="1">
    <citation type="submission" date="2021-01" db="EMBL/GenBank/DDBJ databases">
        <title>Whole genome shotgun sequence of Actinoplanes ferrugineus NBRC 15555.</title>
        <authorList>
            <person name="Komaki H."/>
            <person name="Tamura T."/>
        </authorList>
    </citation>
    <scope>NUCLEOTIDE SEQUENCE</scope>
    <source>
        <strain evidence="2">NBRC 15555</strain>
    </source>
</reference>
<sequence>MPDLVAPTLRLELAWREAHAEWGPGRHEDGFGLRPSDDVDTPAGFRSWVDRLTFDEDTTQEHDNGHVHRWMVEDGRVLGGIVLRWELDGTPPPLGHIGFGVRPSARRRGVAGWALRHMLDEARRAGLSRVMLMCTTANEPSARTIERGGGVLDGIADTPFGPARRYWIAL</sequence>
<dbReference type="Pfam" id="PF00583">
    <property type="entry name" value="Acetyltransf_1"/>
    <property type="match status" value="1"/>
</dbReference>
<dbReference type="RefSeq" id="WP_203817142.1">
    <property type="nucleotide sequence ID" value="NZ_BAAABP010000071.1"/>
</dbReference>
<proteinExistence type="predicted"/>
<feature type="domain" description="N-acetyltransferase" evidence="1">
    <location>
        <begin position="31"/>
        <end position="170"/>
    </location>
</feature>
<comment type="caution">
    <text evidence="2">The sequence shown here is derived from an EMBL/GenBank/DDBJ whole genome shotgun (WGS) entry which is preliminary data.</text>
</comment>
<protein>
    <submittedName>
        <fullName evidence="2">Acetyltransferase</fullName>
    </submittedName>
</protein>
<dbReference type="PROSITE" id="PS51186">
    <property type="entry name" value="GNAT"/>
    <property type="match status" value="1"/>
</dbReference>
<dbReference type="PANTHER" id="PTHR39173:SF1">
    <property type="entry name" value="ACETYLTRANSFERASE"/>
    <property type="match status" value="1"/>
</dbReference>
<dbReference type="InterPro" id="IPR000182">
    <property type="entry name" value="GNAT_dom"/>
</dbReference>
<organism evidence="2 3">
    <name type="scientific">Paractinoplanes ferrugineus</name>
    <dbReference type="NCBI Taxonomy" id="113564"/>
    <lineage>
        <taxon>Bacteria</taxon>
        <taxon>Bacillati</taxon>
        <taxon>Actinomycetota</taxon>
        <taxon>Actinomycetes</taxon>
        <taxon>Micromonosporales</taxon>
        <taxon>Micromonosporaceae</taxon>
        <taxon>Paractinoplanes</taxon>
    </lineage>
</organism>
<evidence type="ECO:0000313" key="2">
    <source>
        <dbReference type="EMBL" id="GIE10609.1"/>
    </source>
</evidence>
<dbReference type="SUPFAM" id="SSF55729">
    <property type="entry name" value="Acyl-CoA N-acyltransferases (Nat)"/>
    <property type="match status" value="1"/>
</dbReference>
<dbReference type="PANTHER" id="PTHR39173">
    <property type="entry name" value="ACETYLTRANSFERASE"/>
    <property type="match status" value="1"/>
</dbReference>
<dbReference type="CDD" id="cd04301">
    <property type="entry name" value="NAT_SF"/>
    <property type="match status" value="1"/>
</dbReference>
<evidence type="ECO:0000313" key="3">
    <source>
        <dbReference type="Proteomes" id="UP000598174"/>
    </source>
</evidence>
<dbReference type="AlphaFoldDB" id="A0A919MDI2"/>
<dbReference type="GO" id="GO:0016747">
    <property type="term" value="F:acyltransferase activity, transferring groups other than amino-acyl groups"/>
    <property type="evidence" value="ECO:0007669"/>
    <property type="project" value="InterPro"/>
</dbReference>
<keyword evidence="3" id="KW-1185">Reference proteome</keyword>
<name>A0A919MDI2_9ACTN</name>
<gene>
    <name evidence="2" type="ORF">Afe05nite_24490</name>
</gene>
<dbReference type="EMBL" id="BOMM01000016">
    <property type="protein sequence ID" value="GIE10609.1"/>
    <property type="molecule type" value="Genomic_DNA"/>
</dbReference>